<dbReference type="GO" id="GO:0005737">
    <property type="term" value="C:cytoplasm"/>
    <property type="evidence" value="ECO:0007669"/>
    <property type="project" value="UniProtKB-SubCell"/>
</dbReference>
<dbReference type="Pfam" id="PF25802">
    <property type="entry name" value="WWC1"/>
    <property type="match status" value="1"/>
</dbReference>
<reference evidence="10" key="2">
    <citation type="submission" date="2015-06" db="UniProtKB">
        <authorList>
            <consortium name="EnsemblMetazoa"/>
        </authorList>
    </citation>
    <scope>IDENTIFICATION</scope>
</reference>
<dbReference type="InterPro" id="IPR036020">
    <property type="entry name" value="WW_dom_sf"/>
</dbReference>
<dbReference type="SMART" id="SM00456">
    <property type="entry name" value="WW"/>
    <property type="match status" value="1"/>
</dbReference>
<keyword evidence="3" id="KW-1003">Cell membrane</keyword>
<evidence type="ECO:0000313" key="11">
    <source>
        <dbReference type="Proteomes" id="UP000015102"/>
    </source>
</evidence>
<protein>
    <recommendedName>
        <fullName evidence="9">WW domain-containing protein</fullName>
    </recommendedName>
</protein>
<dbReference type="SUPFAM" id="SSF51045">
    <property type="entry name" value="WW domain"/>
    <property type="match status" value="1"/>
</dbReference>
<dbReference type="EMBL" id="CAQQ02198959">
    <property type="status" value="NOT_ANNOTATED_CDS"/>
    <property type="molecule type" value="Genomic_DNA"/>
</dbReference>
<keyword evidence="11" id="KW-1185">Reference proteome</keyword>
<dbReference type="PROSITE" id="PS50020">
    <property type="entry name" value="WW_DOMAIN_2"/>
    <property type="match status" value="1"/>
</dbReference>
<keyword evidence="4" id="KW-0963">Cytoplasm</keyword>
<accession>T1GEU1</accession>
<evidence type="ECO:0000256" key="8">
    <source>
        <dbReference type="SAM" id="Coils"/>
    </source>
</evidence>
<dbReference type="InterPro" id="IPR057747">
    <property type="entry name" value="WWC1_hairpin"/>
</dbReference>
<dbReference type="EnsemblMetazoa" id="MESCA001862-RA">
    <property type="protein sequence ID" value="MESCA001862-PA"/>
    <property type="gene ID" value="MESCA001862"/>
</dbReference>
<dbReference type="AlphaFoldDB" id="T1GEU1"/>
<organism evidence="10 11">
    <name type="scientific">Megaselia scalaris</name>
    <name type="common">Humpbacked fly</name>
    <name type="synonym">Phora scalaris</name>
    <dbReference type="NCBI Taxonomy" id="36166"/>
    <lineage>
        <taxon>Eukaryota</taxon>
        <taxon>Metazoa</taxon>
        <taxon>Ecdysozoa</taxon>
        <taxon>Arthropoda</taxon>
        <taxon>Hexapoda</taxon>
        <taxon>Insecta</taxon>
        <taxon>Pterygota</taxon>
        <taxon>Neoptera</taxon>
        <taxon>Endopterygota</taxon>
        <taxon>Diptera</taxon>
        <taxon>Brachycera</taxon>
        <taxon>Muscomorpha</taxon>
        <taxon>Platypezoidea</taxon>
        <taxon>Phoridae</taxon>
        <taxon>Megaseliini</taxon>
        <taxon>Megaselia</taxon>
    </lineage>
</organism>
<dbReference type="GO" id="GO:0046621">
    <property type="term" value="P:negative regulation of organ growth"/>
    <property type="evidence" value="ECO:0007669"/>
    <property type="project" value="TreeGrafter"/>
</dbReference>
<dbReference type="GO" id="GO:0035330">
    <property type="term" value="P:regulation of hippo signaling"/>
    <property type="evidence" value="ECO:0007669"/>
    <property type="project" value="TreeGrafter"/>
</dbReference>
<dbReference type="InterPro" id="IPR051105">
    <property type="entry name" value="WWC/KIBRA_Hippo_Reg"/>
</dbReference>
<dbReference type="HOGENOM" id="CLU_973069_0_0_1"/>
<evidence type="ECO:0000313" key="10">
    <source>
        <dbReference type="EnsemblMetazoa" id="MESCA001862-PA"/>
    </source>
</evidence>
<evidence type="ECO:0000256" key="2">
    <source>
        <dbReference type="ARBA" id="ARBA00004496"/>
    </source>
</evidence>
<dbReference type="Proteomes" id="UP000015102">
    <property type="component" value="Unassembled WGS sequence"/>
</dbReference>
<evidence type="ECO:0000256" key="6">
    <source>
        <dbReference type="ARBA" id="ARBA00022737"/>
    </source>
</evidence>
<name>T1GEU1_MEGSC</name>
<keyword evidence="5" id="KW-0597">Phosphoprotein</keyword>
<dbReference type="GO" id="GO:0060090">
    <property type="term" value="F:molecular adaptor activity"/>
    <property type="evidence" value="ECO:0007669"/>
    <property type="project" value="TreeGrafter"/>
</dbReference>
<dbReference type="Gene3D" id="2.20.70.10">
    <property type="match status" value="1"/>
</dbReference>
<feature type="domain" description="WW" evidence="9">
    <location>
        <begin position="15"/>
        <end position="48"/>
    </location>
</feature>
<keyword evidence="8" id="KW-0175">Coiled coil</keyword>
<evidence type="ECO:0000256" key="5">
    <source>
        <dbReference type="ARBA" id="ARBA00022553"/>
    </source>
</evidence>
<sequence length="269" mass="30912">NRITKPQTFADCVGDELPIGWEEAHDPLIGRYYINHIDQTTQLEDPRKEWKTVQEAMLRDYLLAAQDNLDKKKEIFDVKQQRLLIAQDEYNKIANLATSRSSLYSSSSSISTRHDPDSIRAELVLAKERVRILKQELSNITNDISLTQRGVDKLYSVEQKINSHQNGCYDISEVQAIRQEMLKVQKSLVSDDHLNTASGVAAAAYHDRVCVASQTDLYVDNMMNSGARYAEMAKTKLQYSEWRKRIKQLQQQIAEHVEKIEPNKLESDK</sequence>
<evidence type="ECO:0000256" key="4">
    <source>
        <dbReference type="ARBA" id="ARBA00022490"/>
    </source>
</evidence>
<keyword evidence="6" id="KW-0677">Repeat</keyword>
<evidence type="ECO:0000256" key="3">
    <source>
        <dbReference type="ARBA" id="ARBA00022475"/>
    </source>
</evidence>
<dbReference type="InterPro" id="IPR001202">
    <property type="entry name" value="WW_dom"/>
</dbReference>
<dbReference type="EMBL" id="CAQQ02198958">
    <property type="status" value="NOT_ANNOTATED_CDS"/>
    <property type="molecule type" value="Genomic_DNA"/>
</dbReference>
<keyword evidence="7" id="KW-0472">Membrane</keyword>
<dbReference type="GO" id="GO:0019900">
    <property type="term" value="F:kinase binding"/>
    <property type="evidence" value="ECO:0007669"/>
    <property type="project" value="TreeGrafter"/>
</dbReference>
<reference evidence="11" key="1">
    <citation type="submission" date="2013-02" db="EMBL/GenBank/DDBJ databases">
        <authorList>
            <person name="Hughes D."/>
        </authorList>
    </citation>
    <scope>NUCLEOTIDE SEQUENCE</scope>
    <source>
        <strain>Durham</strain>
        <strain evidence="11">NC isolate 2 -- Noor lab</strain>
    </source>
</reference>
<evidence type="ECO:0000256" key="7">
    <source>
        <dbReference type="ARBA" id="ARBA00023136"/>
    </source>
</evidence>
<dbReference type="STRING" id="36166.T1GEU1"/>
<evidence type="ECO:0000256" key="1">
    <source>
        <dbReference type="ARBA" id="ARBA00004236"/>
    </source>
</evidence>
<feature type="coiled-coil region" evidence="8">
    <location>
        <begin position="232"/>
        <end position="259"/>
    </location>
</feature>
<dbReference type="PANTHER" id="PTHR14791">
    <property type="entry name" value="BOMB/KIRA PROTEINS"/>
    <property type="match status" value="1"/>
</dbReference>
<dbReference type="PANTHER" id="PTHR14791:SF29">
    <property type="entry name" value="PROTEIN KIBRA"/>
    <property type="match status" value="1"/>
</dbReference>
<dbReference type="GO" id="GO:0016477">
    <property type="term" value="P:cell migration"/>
    <property type="evidence" value="ECO:0007669"/>
    <property type="project" value="TreeGrafter"/>
</dbReference>
<proteinExistence type="predicted"/>
<dbReference type="CDD" id="cd00201">
    <property type="entry name" value="WW"/>
    <property type="match status" value="1"/>
</dbReference>
<evidence type="ECO:0000259" key="9">
    <source>
        <dbReference type="PROSITE" id="PS50020"/>
    </source>
</evidence>
<comment type="subcellular location">
    <subcellularLocation>
        <location evidence="1">Cell membrane</location>
    </subcellularLocation>
    <subcellularLocation>
        <location evidence="2">Cytoplasm</location>
    </subcellularLocation>
</comment>
<dbReference type="GO" id="GO:0006355">
    <property type="term" value="P:regulation of DNA-templated transcription"/>
    <property type="evidence" value="ECO:0007669"/>
    <property type="project" value="TreeGrafter"/>
</dbReference>